<gene>
    <name evidence="1" type="ORF">J07HQW2_00706</name>
</gene>
<accession>U1PKQ5</accession>
<dbReference type="EMBL" id="KE356561">
    <property type="protein sequence ID" value="ERG94272.1"/>
    <property type="molecule type" value="Genomic_DNA"/>
</dbReference>
<dbReference type="HOGENOM" id="CLU_2230337_0_0_2"/>
<protein>
    <submittedName>
        <fullName evidence="1">Uncharacterized protein</fullName>
    </submittedName>
</protein>
<evidence type="ECO:0000313" key="2">
    <source>
        <dbReference type="Proteomes" id="UP000030710"/>
    </source>
</evidence>
<proteinExistence type="predicted"/>
<evidence type="ECO:0000313" key="1">
    <source>
        <dbReference type="EMBL" id="ERG94272.1"/>
    </source>
</evidence>
<name>U1PKQ5_9EURY</name>
<organism evidence="1 2">
    <name type="scientific">Haloquadratum walsbyi J07HQW2</name>
    <dbReference type="NCBI Taxonomy" id="1238425"/>
    <lineage>
        <taxon>Archaea</taxon>
        <taxon>Methanobacteriati</taxon>
        <taxon>Methanobacteriota</taxon>
        <taxon>Stenosarchaea group</taxon>
        <taxon>Halobacteria</taxon>
        <taxon>Halobacteriales</taxon>
        <taxon>Haloferacaceae</taxon>
        <taxon>Haloquadratum</taxon>
    </lineage>
</organism>
<sequence>MRTVIIYKQQSDISDYSKKLKMSKKITDQEAKEIGIESRLVERATNIRKVTIDDLQTQDVGDMSFQFACDANHSREEGIQIYRPRFDNSEYRCMECGGPAVLELE</sequence>
<dbReference type="AlphaFoldDB" id="U1PKQ5"/>
<reference evidence="1 2" key="1">
    <citation type="journal article" date="2013" name="PLoS ONE">
        <title>Assembly-driven community genomics of a hypersaline microbial ecosystem.</title>
        <authorList>
            <person name="Podell S."/>
            <person name="Ugalde J.A."/>
            <person name="Narasingarao P."/>
            <person name="Banfield J.F."/>
            <person name="Heidelberg K.B."/>
            <person name="Allen E.E."/>
        </authorList>
    </citation>
    <scope>NUCLEOTIDE SEQUENCE [LARGE SCALE GENOMIC DNA]</scope>
    <source>
        <strain evidence="2">J07HQW2</strain>
    </source>
</reference>
<dbReference type="Proteomes" id="UP000030710">
    <property type="component" value="Unassembled WGS sequence"/>
</dbReference>